<gene>
    <name evidence="1" type="ORF">SPRI_0660</name>
</gene>
<sequence length="79" mass="7810">MDRPLLSQRATLVFLLALIGGVTAGVLTALAGEGTPRSVLAGLATAGLSVPFFNRLIAAETAGCREAAGAGAGEAEDRG</sequence>
<dbReference type="STRING" id="38300.SPRI_0660"/>
<reference evidence="1 2" key="1">
    <citation type="submission" date="2015-08" db="EMBL/GenBank/DDBJ databases">
        <title>Genome sequence of the pristinamycin over-producing bacterium Streptomyces pristinaespiralis HCCB10218.</title>
        <authorList>
            <person name="Tian J."/>
            <person name="Yang J."/>
            <person name="Li L."/>
            <person name="Ruan L."/>
            <person name="Wei W."/>
            <person name="Zheng G."/>
            <person name="Wei Z."/>
            <person name="Yang S."/>
            <person name="Ge M."/>
            <person name="Jiang W."/>
            <person name="Lu Y."/>
        </authorList>
    </citation>
    <scope>NUCLEOTIDE SEQUENCE [LARGE SCALE GENOMIC DNA]</scope>
    <source>
        <strain evidence="1 2">HCCB 10218</strain>
    </source>
</reference>
<dbReference type="KEGG" id="spri:SPRI_0660"/>
<evidence type="ECO:0000313" key="1">
    <source>
        <dbReference type="EMBL" id="ALC18966.1"/>
    </source>
</evidence>
<dbReference type="PATRIC" id="fig|38300.4.peg.707"/>
<dbReference type="OrthoDB" id="4327483at2"/>
<evidence type="ECO:0000313" key="2">
    <source>
        <dbReference type="Proteomes" id="UP000060513"/>
    </source>
</evidence>
<accession>A0A0M4D0W9</accession>
<proteinExistence type="predicted"/>
<protein>
    <submittedName>
        <fullName evidence="1">Uncharacterized protein</fullName>
    </submittedName>
</protein>
<dbReference type="Proteomes" id="UP000060513">
    <property type="component" value="Chromosome"/>
</dbReference>
<dbReference type="EMBL" id="CP011340">
    <property type="protein sequence ID" value="ALC18966.1"/>
    <property type="molecule type" value="Genomic_DNA"/>
</dbReference>
<organism evidence="1">
    <name type="scientific">Streptomyces pristinaespiralis</name>
    <dbReference type="NCBI Taxonomy" id="38300"/>
    <lineage>
        <taxon>Bacteria</taxon>
        <taxon>Bacillati</taxon>
        <taxon>Actinomycetota</taxon>
        <taxon>Actinomycetes</taxon>
        <taxon>Kitasatosporales</taxon>
        <taxon>Streptomycetaceae</taxon>
        <taxon>Streptomyces</taxon>
    </lineage>
</organism>
<dbReference type="AlphaFoldDB" id="A0A0M4D0W9"/>
<name>A0A0M4D0W9_STRPR</name>